<keyword evidence="3" id="KW-1185">Reference proteome</keyword>
<keyword evidence="1" id="KW-1133">Transmembrane helix</keyword>
<feature type="transmembrane region" description="Helical" evidence="1">
    <location>
        <begin position="358"/>
        <end position="380"/>
    </location>
</feature>
<comment type="caution">
    <text evidence="2">The sequence shown here is derived from an EMBL/GenBank/DDBJ whole genome shotgun (WGS) entry which is preliminary data.</text>
</comment>
<feature type="transmembrane region" description="Helical" evidence="1">
    <location>
        <begin position="298"/>
        <end position="319"/>
    </location>
</feature>
<dbReference type="OrthoDB" id="2016523at2759"/>
<dbReference type="EMBL" id="CAJNOM010000025">
    <property type="protein sequence ID" value="CAF0838653.1"/>
    <property type="molecule type" value="Genomic_DNA"/>
</dbReference>
<evidence type="ECO:0000313" key="2">
    <source>
        <dbReference type="EMBL" id="CAF0838653.1"/>
    </source>
</evidence>
<feature type="transmembrane region" description="Helical" evidence="1">
    <location>
        <begin position="26"/>
        <end position="44"/>
    </location>
</feature>
<proteinExistence type="predicted"/>
<dbReference type="AlphaFoldDB" id="A0A813VBM1"/>
<accession>A0A813VBM1</accession>
<dbReference type="InterPro" id="IPR029675">
    <property type="entry name" value="PGAP4"/>
</dbReference>
<dbReference type="Proteomes" id="UP000663832">
    <property type="component" value="Unassembled WGS sequence"/>
</dbReference>
<sequence>MYAIRLKKHRFPSMISLRILSYHERLHICLFFIIIFIASLISYYQPYSLLFNFKNIVFEPSSIESVRNNVLQQHKQQQQIAYEWLDNLLKNPKNYPHLISNYTQQIHFYDYIQMKNNLSSSSYTLLNKPKQILLNTTDHIVISILYGQQDTDHREGKFYIGQMLYHLLKNYHSRFIITLCENNNTNEQVSDGINLIRQILPVFIVNTKSQTIINTYEREKEAHLQCLLANFQSFPSINYLLLLQDDAEPISKNFYYQLLSLIDNRIKQRWPLNGHRQQPAFIKIYHPRWLISYIYPSIYLITQLISTSFLLTFVGFYLYQFIIHFSYFKKNTNIKQQEREREKYFRSLLNNNIFLSKLINLNLVYFIFYFILIILVLILIDHSNVSWTWRSLHPSFYSIYPAPSCCLPGVLYFQQTSKQVIDYLNHTQCHSKYAIDTALDDLPARTNLQTFLVEPNLVHHIGLYSRLRRMYINPYLLD</sequence>
<organism evidence="2 3">
    <name type="scientific">Adineta steineri</name>
    <dbReference type="NCBI Taxonomy" id="433720"/>
    <lineage>
        <taxon>Eukaryota</taxon>
        <taxon>Metazoa</taxon>
        <taxon>Spiralia</taxon>
        <taxon>Gnathifera</taxon>
        <taxon>Rotifera</taxon>
        <taxon>Eurotatoria</taxon>
        <taxon>Bdelloidea</taxon>
        <taxon>Adinetida</taxon>
        <taxon>Adinetidae</taxon>
        <taxon>Adineta</taxon>
    </lineage>
</organism>
<feature type="transmembrane region" description="Helical" evidence="1">
    <location>
        <begin position="395"/>
        <end position="413"/>
    </location>
</feature>
<dbReference type="PANTHER" id="PTHR31410">
    <property type="entry name" value="TRANSMEMBRANE PROTEIN 246"/>
    <property type="match status" value="1"/>
</dbReference>
<evidence type="ECO:0000313" key="3">
    <source>
        <dbReference type="Proteomes" id="UP000663832"/>
    </source>
</evidence>
<dbReference type="GO" id="GO:0016757">
    <property type="term" value="F:glycosyltransferase activity"/>
    <property type="evidence" value="ECO:0007669"/>
    <property type="project" value="InterPro"/>
</dbReference>
<keyword evidence="1" id="KW-0812">Transmembrane</keyword>
<protein>
    <submittedName>
        <fullName evidence="2">Uncharacterized protein</fullName>
    </submittedName>
</protein>
<gene>
    <name evidence="2" type="ORF">QVE165_LOCUS6188</name>
</gene>
<evidence type="ECO:0000256" key="1">
    <source>
        <dbReference type="SAM" id="Phobius"/>
    </source>
</evidence>
<name>A0A813VBM1_9BILA</name>
<keyword evidence="1" id="KW-0472">Membrane</keyword>
<dbReference type="PANTHER" id="PTHR31410:SF1">
    <property type="entry name" value="POST-GPI ATTACHMENT TO PROTEINS FACTOR 4"/>
    <property type="match status" value="1"/>
</dbReference>
<reference evidence="2" key="1">
    <citation type="submission" date="2021-02" db="EMBL/GenBank/DDBJ databases">
        <authorList>
            <person name="Nowell W R."/>
        </authorList>
    </citation>
    <scope>NUCLEOTIDE SEQUENCE</scope>
</reference>
<dbReference type="GO" id="GO:0006506">
    <property type="term" value="P:GPI anchor biosynthetic process"/>
    <property type="evidence" value="ECO:0007669"/>
    <property type="project" value="InterPro"/>
</dbReference>
<dbReference type="GO" id="GO:0000139">
    <property type="term" value="C:Golgi membrane"/>
    <property type="evidence" value="ECO:0007669"/>
    <property type="project" value="InterPro"/>
</dbReference>